<name>A0AAE1LMD0_9NEOP</name>
<evidence type="ECO:0000313" key="2">
    <source>
        <dbReference type="Proteomes" id="UP001219518"/>
    </source>
</evidence>
<keyword evidence="1" id="KW-0648">Protein biosynthesis</keyword>
<sequence>MDAFDMCSCSSYTSFQYVYTMICCQCTCRSKKLDPLRPTADPRLIARAAPAPCSSQCTA</sequence>
<dbReference type="AlphaFoldDB" id="A0AAE1LMD0"/>
<reference evidence="1" key="2">
    <citation type="journal article" date="2023" name="BMC Genomics">
        <title>Pest status, molecular evolution, and epigenetic factors derived from the genome assembly of Frankliniella fusca, a thysanopteran phytovirus vector.</title>
        <authorList>
            <person name="Catto M.A."/>
            <person name="Labadie P.E."/>
            <person name="Jacobson A.L."/>
            <person name="Kennedy G.G."/>
            <person name="Srinivasan R."/>
            <person name="Hunt B.G."/>
        </authorList>
    </citation>
    <scope>NUCLEOTIDE SEQUENCE</scope>
    <source>
        <strain evidence="1">PL_HMW_Pooled</strain>
    </source>
</reference>
<accession>A0AAE1LMD0</accession>
<keyword evidence="2" id="KW-1185">Reference proteome</keyword>
<reference evidence="1" key="1">
    <citation type="submission" date="2021-07" db="EMBL/GenBank/DDBJ databases">
        <authorList>
            <person name="Catto M.A."/>
            <person name="Jacobson A."/>
            <person name="Kennedy G."/>
            <person name="Labadie P."/>
            <person name="Hunt B.G."/>
            <person name="Srinivasan R."/>
        </authorList>
    </citation>
    <scope>NUCLEOTIDE SEQUENCE</scope>
    <source>
        <strain evidence="1">PL_HMW_Pooled</strain>
        <tissue evidence="1">Head</tissue>
    </source>
</reference>
<organism evidence="1 2">
    <name type="scientific">Frankliniella fusca</name>
    <dbReference type="NCBI Taxonomy" id="407009"/>
    <lineage>
        <taxon>Eukaryota</taxon>
        <taxon>Metazoa</taxon>
        <taxon>Ecdysozoa</taxon>
        <taxon>Arthropoda</taxon>
        <taxon>Hexapoda</taxon>
        <taxon>Insecta</taxon>
        <taxon>Pterygota</taxon>
        <taxon>Neoptera</taxon>
        <taxon>Paraneoptera</taxon>
        <taxon>Thysanoptera</taxon>
        <taxon>Terebrantia</taxon>
        <taxon>Thripoidea</taxon>
        <taxon>Thripidae</taxon>
        <taxon>Frankliniella</taxon>
    </lineage>
</organism>
<proteinExistence type="predicted"/>
<comment type="caution">
    <text evidence="1">The sequence shown here is derived from an EMBL/GenBank/DDBJ whole genome shotgun (WGS) entry which is preliminary data.</text>
</comment>
<dbReference type="GO" id="GO:0003743">
    <property type="term" value="F:translation initiation factor activity"/>
    <property type="evidence" value="ECO:0007669"/>
    <property type="project" value="UniProtKB-KW"/>
</dbReference>
<keyword evidence="1" id="KW-0396">Initiation factor</keyword>
<evidence type="ECO:0000313" key="1">
    <source>
        <dbReference type="EMBL" id="KAK3925008.1"/>
    </source>
</evidence>
<protein>
    <submittedName>
        <fullName evidence="1">Eukaryotic translation initiation factor 4 gamma 1</fullName>
    </submittedName>
</protein>
<dbReference type="EMBL" id="JAHWGI010001208">
    <property type="protein sequence ID" value="KAK3925008.1"/>
    <property type="molecule type" value="Genomic_DNA"/>
</dbReference>
<dbReference type="Proteomes" id="UP001219518">
    <property type="component" value="Unassembled WGS sequence"/>
</dbReference>
<gene>
    <name evidence="1" type="ORF">KUF71_013281</name>
</gene>